<dbReference type="RefSeq" id="WP_128352412.1">
    <property type="nucleotide sequence ID" value="NZ_CAXBCQ010000018.1"/>
</dbReference>
<evidence type="ECO:0000256" key="1">
    <source>
        <dbReference type="ARBA" id="ARBA00009437"/>
    </source>
</evidence>
<keyword evidence="4" id="KW-0804">Transcription</keyword>
<dbReference type="SUPFAM" id="SSF46785">
    <property type="entry name" value="Winged helix' DNA-binding domain"/>
    <property type="match status" value="1"/>
</dbReference>
<evidence type="ECO:0000313" key="6">
    <source>
        <dbReference type="EMBL" id="RWU09506.1"/>
    </source>
</evidence>
<dbReference type="PANTHER" id="PTHR30126:SF5">
    <property type="entry name" value="HTH-TYPE TRANSCRIPTIONAL ACTIVATOR CMPR"/>
    <property type="match status" value="1"/>
</dbReference>
<dbReference type="Pfam" id="PF00126">
    <property type="entry name" value="HTH_1"/>
    <property type="match status" value="1"/>
</dbReference>
<dbReference type="GO" id="GO:0003700">
    <property type="term" value="F:DNA-binding transcription factor activity"/>
    <property type="evidence" value="ECO:0007669"/>
    <property type="project" value="InterPro"/>
</dbReference>
<dbReference type="InterPro" id="IPR036390">
    <property type="entry name" value="WH_DNA-bd_sf"/>
</dbReference>
<dbReference type="PANTHER" id="PTHR30126">
    <property type="entry name" value="HTH-TYPE TRANSCRIPTIONAL REGULATOR"/>
    <property type="match status" value="1"/>
</dbReference>
<dbReference type="EMBL" id="RSFE01000005">
    <property type="protein sequence ID" value="RWU09506.1"/>
    <property type="molecule type" value="Genomic_DNA"/>
</dbReference>
<keyword evidence="3" id="KW-0238">DNA-binding</keyword>
<proteinExistence type="inferred from homology"/>
<dbReference type="InterPro" id="IPR005119">
    <property type="entry name" value="LysR_subst-bd"/>
</dbReference>
<evidence type="ECO:0000256" key="3">
    <source>
        <dbReference type="ARBA" id="ARBA00023125"/>
    </source>
</evidence>
<dbReference type="Proteomes" id="UP000288789">
    <property type="component" value="Unassembled WGS sequence"/>
</dbReference>
<dbReference type="GO" id="GO:0000976">
    <property type="term" value="F:transcription cis-regulatory region binding"/>
    <property type="evidence" value="ECO:0007669"/>
    <property type="project" value="TreeGrafter"/>
</dbReference>
<evidence type="ECO:0000256" key="4">
    <source>
        <dbReference type="ARBA" id="ARBA00023163"/>
    </source>
</evidence>
<accession>A0A443YZ63</accession>
<reference evidence="6 7" key="1">
    <citation type="submission" date="2018-12" db="EMBL/GenBank/DDBJ databases">
        <authorList>
            <person name="Li A."/>
            <person name="Zhang M."/>
            <person name="Zhu H."/>
        </authorList>
    </citation>
    <scope>NUCLEOTIDE SEQUENCE [LARGE SCALE GENOMIC DNA]</scope>
    <source>
        <strain evidence="6 7">R04H25</strain>
    </source>
</reference>
<dbReference type="InterPro" id="IPR000847">
    <property type="entry name" value="LysR_HTH_N"/>
</dbReference>
<evidence type="ECO:0000259" key="5">
    <source>
        <dbReference type="PROSITE" id="PS50931"/>
    </source>
</evidence>
<dbReference type="Gene3D" id="1.10.10.10">
    <property type="entry name" value="Winged helix-like DNA-binding domain superfamily/Winged helix DNA-binding domain"/>
    <property type="match status" value="1"/>
</dbReference>
<dbReference type="PRINTS" id="PR00039">
    <property type="entry name" value="HTHLYSR"/>
</dbReference>
<comment type="caution">
    <text evidence="6">The sequence shown here is derived from an EMBL/GenBank/DDBJ whole genome shotgun (WGS) entry which is preliminary data.</text>
</comment>
<name>A0A443YZ63_9GAMM</name>
<dbReference type="Gene3D" id="3.40.190.290">
    <property type="match status" value="1"/>
</dbReference>
<sequence>MDIRHLNFRLLEVFTQVVEQQSISGAARQLYLTQPTVSSQIRRLEEVFDSKLLLQQGRRMVPTAAGQELYKAAGDSIRRLRDCGEKLSAIKGGIAGQLNIALVNTAQYVLPQLVAQFNRHYPDIQVELSIGNRESTLQRYFSNKDDIYLFSHPPTDENAEAYAFMQNQLVLIAPPTHWAAKQKDLDFHALHNERFLIRESGSATRMVFDTWLAGQGIQLSHRTQIESNEAIRLSVASGSGLAVLSQHIVEHGSDPVATLNVKGFPLPGQWYIVSRRDSMRQQIIDHFRDIALANVNSPR</sequence>
<keyword evidence="7" id="KW-1185">Reference proteome</keyword>
<evidence type="ECO:0000313" key="7">
    <source>
        <dbReference type="Proteomes" id="UP000288789"/>
    </source>
</evidence>
<comment type="similarity">
    <text evidence="1">Belongs to the LysR transcriptional regulatory family.</text>
</comment>
<dbReference type="PROSITE" id="PS50931">
    <property type="entry name" value="HTH_LYSR"/>
    <property type="match status" value="1"/>
</dbReference>
<dbReference type="Pfam" id="PF03466">
    <property type="entry name" value="LysR_substrate"/>
    <property type="match status" value="1"/>
</dbReference>
<dbReference type="InterPro" id="IPR036388">
    <property type="entry name" value="WH-like_DNA-bd_sf"/>
</dbReference>
<evidence type="ECO:0000256" key="2">
    <source>
        <dbReference type="ARBA" id="ARBA00023015"/>
    </source>
</evidence>
<protein>
    <submittedName>
        <fullName evidence="6">LysR family transcriptional regulator</fullName>
    </submittedName>
</protein>
<dbReference type="OrthoDB" id="9785745at2"/>
<feature type="domain" description="HTH lysR-type" evidence="5">
    <location>
        <begin position="6"/>
        <end position="63"/>
    </location>
</feature>
<organism evidence="6 7">
    <name type="scientific">Pseudidiomarina gelatinasegens</name>
    <dbReference type="NCBI Taxonomy" id="2487740"/>
    <lineage>
        <taxon>Bacteria</taxon>
        <taxon>Pseudomonadati</taxon>
        <taxon>Pseudomonadota</taxon>
        <taxon>Gammaproteobacteria</taxon>
        <taxon>Alteromonadales</taxon>
        <taxon>Idiomarinaceae</taxon>
        <taxon>Pseudidiomarina</taxon>
    </lineage>
</organism>
<dbReference type="AlphaFoldDB" id="A0A443YZ63"/>
<dbReference type="SUPFAM" id="SSF53850">
    <property type="entry name" value="Periplasmic binding protein-like II"/>
    <property type="match status" value="1"/>
</dbReference>
<gene>
    <name evidence="6" type="ORF">EGC76_07725</name>
</gene>
<keyword evidence="2" id="KW-0805">Transcription regulation</keyword>